<dbReference type="Gene3D" id="1.10.10.10">
    <property type="entry name" value="Winged helix-like DNA-binding domain superfamily/Winged helix DNA-binding domain"/>
    <property type="match status" value="1"/>
</dbReference>
<dbReference type="Proteomes" id="UP000782705">
    <property type="component" value="Unassembled WGS sequence"/>
</dbReference>
<dbReference type="Gene3D" id="3.40.190.10">
    <property type="entry name" value="Periplasmic binding protein-like II"/>
    <property type="match status" value="2"/>
</dbReference>
<name>A0ABQ6YZJ4_9ENTE</name>
<dbReference type="Pfam" id="PF03466">
    <property type="entry name" value="LysR_substrate"/>
    <property type="match status" value="1"/>
</dbReference>
<dbReference type="PANTHER" id="PTHR30419:SF25">
    <property type="entry name" value="HTH-TYPE TRANSCRIPTIONAL REGULATOR YTLI"/>
    <property type="match status" value="1"/>
</dbReference>
<dbReference type="PRINTS" id="PR00039">
    <property type="entry name" value="HTHLYSR"/>
</dbReference>
<reference evidence="6 7" key="1">
    <citation type="submission" date="2016-06" db="EMBL/GenBank/DDBJ databases">
        <title>Four novel species of enterococci isolated from chicken manure.</title>
        <authorList>
            <person name="Van Tyne D."/>
        </authorList>
    </citation>
    <scope>NUCLEOTIDE SEQUENCE [LARGE SCALE GENOMIC DNA]</scope>
    <source>
        <strain evidence="6 7">CU12B</strain>
    </source>
</reference>
<dbReference type="EMBL" id="MAEL01000035">
    <property type="protein sequence ID" value="KAF1304047.1"/>
    <property type="molecule type" value="Genomic_DNA"/>
</dbReference>
<dbReference type="SUPFAM" id="SSF46785">
    <property type="entry name" value="Winged helix' DNA-binding domain"/>
    <property type="match status" value="1"/>
</dbReference>
<comment type="similarity">
    <text evidence="1">Belongs to the LysR transcriptional regulatory family.</text>
</comment>
<dbReference type="InterPro" id="IPR050950">
    <property type="entry name" value="HTH-type_LysR_regulators"/>
</dbReference>
<dbReference type="PANTHER" id="PTHR30419">
    <property type="entry name" value="HTH-TYPE TRANSCRIPTIONAL REGULATOR YBHD"/>
    <property type="match status" value="1"/>
</dbReference>
<keyword evidence="2" id="KW-0805">Transcription regulation</keyword>
<dbReference type="InterPro" id="IPR000847">
    <property type="entry name" value="LysR_HTH_N"/>
</dbReference>
<keyword evidence="7" id="KW-1185">Reference proteome</keyword>
<dbReference type="CDD" id="cd05466">
    <property type="entry name" value="PBP2_LTTR_substrate"/>
    <property type="match status" value="1"/>
</dbReference>
<keyword evidence="4" id="KW-0804">Transcription</keyword>
<evidence type="ECO:0000313" key="7">
    <source>
        <dbReference type="Proteomes" id="UP000782705"/>
    </source>
</evidence>
<dbReference type="SUPFAM" id="SSF53850">
    <property type="entry name" value="Periplasmic binding protein-like II"/>
    <property type="match status" value="1"/>
</dbReference>
<gene>
    <name evidence="6" type="ORF">BAU17_03925</name>
</gene>
<dbReference type="Pfam" id="PF00126">
    <property type="entry name" value="HTH_1"/>
    <property type="match status" value="1"/>
</dbReference>
<evidence type="ECO:0000256" key="4">
    <source>
        <dbReference type="ARBA" id="ARBA00023163"/>
    </source>
</evidence>
<dbReference type="PROSITE" id="PS50931">
    <property type="entry name" value="HTH_LYSR"/>
    <property type="match status" value="1"/>
</dbReference>
<feature type="domain" description="HTH lysR-type" evidence="5">
    <location>
        <begin position="1"/>
        <end position="57"/>
    </location>
</feature>
<organism evidence="6 7">
    <name type="scientific">Candidatus Enterococcus willemsii</name>
    <dbReference type="NCBI Taxonomy" id="1857215"/>
    <lineage>
        <taxon>Bacteria</taxon>
        <taxon>Bacillati</taxon>
        <taxon>Bacillota</taxon>
        <taxon>Bacilli</taxon>
        <taxon>Lactobacillales</taxon>
        <taxon>Enterococcaceae</taxon>
        <taxon>Enterococcus</taxon>
    </lineage>
</organism>
<dbReference type="InterPro" id="IPR036388">
    <property type="entry name" value="WH-like_DNA-bd_sf"/>
</dbReference>
<evidence type="ECO:0000256" key="2">
    <source>
        <dbReference type="ARBA" id="ARBA00023015"/>
    </source>
</evidence>
<evidence type="ECO:0000313" key="6">
    <source>
        <dbReference type="EMBL" id="KAF1304047.1"/>
    </source>
</evidence>
<evidence type="ECO:0000259" key="5">
    <source>
        <dbReference type="PROSITE" id="PS50931"/>
    </source>
</evidence>
<sequence>MDIREIQTFAVIAKTGSFQKAAEILQYSQPTISMRIKQLEAELKISLFERGKTLQLTPAGQLFYEKSQTLLANYAELDLFAEQLHNEVPARSLTIGVSDPTASLIMPQVIQSFHQAYPTVSVHIQVADANTCSQALKDGTIAFAICGAPHLILDHYYEPIFYDELNLLVSEQHPLANRQVVTLADLRNEVFLFTPENCPVRIQIEQHLRQSIGNQYRKMEVTTSLSHKYYVRENAGISLFTATAHSEQFSGTKVVAVKDLPIHPPIGLLTPSNQIEYDSLTLTMIRSIVDTFDTLGKKVQYPKIVQNRM</sequence>
<comment type="caution">
    <text evidence="6">The sequence shown here is derived from an EMBL/GenBank/DDBJ whole genome shotgun (WGS) entry which is preliminary data.</text>
</comment>
<evidence type="ECO:0000256" key="1">
    <source>
        <dbReference type="ARBA" id="ARBA00009437"/>
    </source>
</evidence>
<dbReference type="InterPro" id="IPR036390">
    <property type="entry name" value="WH_DNA-bd_sf"/>
</dbReference>
<keyword evidence="3" id="KW-0238">DNA-binding</keyword>
<protein>
    <submittedName>
        <fullName evidence="6">LysR family transcriptional regulator</fullName>
    </submittedName>
</protein>
<proteinExistence type="inferred from homology"/>
<dbReference type="RefSeq" id="WP_161901918.1">
    <property type="nucleotide sequence ID" value="NZ_MAEL01000035.1"/>
</dbReference>
<evidence type="ECO:0000256" key="3">
    <source>
        <dbReference type="ARBA" id="ARBA00023125"/>
    </source>
</evidence>
<accession>A0ABQ6YZJ4</accession>
<dbReference type="InterPro" id="IPR005119">
    <property type="entry name" value="LysR_subst-bd"/>
</dbReference>